<reference evidence="1 2" key="1">
    <citation type="submission" date="2024-07" db="EMBL/GenBank/DDBJ databases">
        <title>Section-level genome sequencing and comparative genomics of Aspergillus sections Usti and Cavernicolus.</title>
        <authorList>
            <consortium name="Lawrence Berkeley National Laboratory"/>
            <person name="Nybo J.L."/>
            <person name="Vesth T.C."/>
            <person name="Theobald S."/>
            <person name="Frisvad J.C."/>
            <person name="Larsen T.O."/>
            <person name="Kjaerboelling I."/>
            <person name="Rothschild-Mancinelli K."/>
            <person name="Lyhne E.K."/>
            <person name="Kogle M.E."/>
            <person name="Barry K."/>
            <person name="Clum A."/>
            <person name="Na H."/>
            <person name="Ledsgaard L."/>
            <person name="Lin J."/>
            <person name="Lipzen A."/>
            <person name="Kuo A."/>
            <person name="Riley R."/>
            <person name="Mondo S."/>
            <person name="LaButti K."/>
            <person name="Haridas S."/>
            <person name="Pangalinan J."/>
            <person name="Salamov A.A."/>
            <person name="Simmons B.A."/>
            <person name="Magnuson J.K."/>
            <person name="Chen J."/>
            <person name="Drula E."/>
            <person name="Henrissat B."/>
            <person name="Wiebenga A."/>
            <person name="Lubbers R.J."/>
            <person name="Gomes A.C."/>
            <person name="Macurrencykelacurrency M.R."/>
            <person name="Stajich J."/>
            <person name="Grigoriev I.V."/>
            <person name="Mortensen U.H."/>
            <person name="De vries R.P."/>
            <person name="Baker S.E."/>
            <person name="Andersen M.R."/>
        </authorList>
    </citation>
    <scope>NUCLEOTIDE SEQUENCE [LARGE SCALE GENOMIC DNA]</scope>
    <source>
        <strain evidence="1 2">CBS 756.74</strain>
    </source>
</reference>
<comment type="caution">
    <text evidence="1">The sequence shown here is derived from an EMBL/GenBank/DDBJ whole genome shotgun (WGS) entry which is preliminary data.</text>
</comment>
<organism evidence="1 2">
    <name type="scientific">Aspergillus pseudodeflectus</name>
    <dbReference type="NCBI Taxonomy" id="176178"/>
    <lineage>
        <taxon>Eukaryota</taxon>
        <taxon>Fungi</taxon>
        <taxon>Dikarya</taxon>
        <taxon>Ascomycota</taxon>
        <taxon>Pezizomycotina</taxon>
        <taxon>Eurotiomycetes</taxon>
        <taxon>Eurotiomycetidae</taxon>
        <taxon>Eurotiales</taxon>
        <taxon>Aspergillaceae</taxon>
        <taxon>Aspergillus</taxon>
        <taxon>Aspergillus subgen. Nidulantes</taxon>
    </lineage>
</organism>
<name>A0ABR4KG41_9EURO</name>
<sequence length="304" mass="34879">MEPEIFDPDGDLIVTCTGVPFLVSSKAISLASSVLRTTLMEQKAETRIVKQEHPQNPTVILAHNCLESFRAFCNVVHHKTESLPQNPDPDYLYRLAVFTGDYCCRAAMKDRGQIWLMTLRLLDRSEEDLWKLLQFAYVLKLRKNCFDISRRLVATRLNRFRVWNFVLETDFLMPDTALDNLDEKRESVGRSVQCAIMDLVVKFGLYDCKQSKDFLFEYLRSLNEVGILPGSSQFAEKNYLQIYAAAKNLARAVYANHEGCACSKYAGYKQRVELISLLDKRYETMGLCLECVEGVHYEGHPTTD</sequence>
<keyword evidence="2" id="KW-1185">Reference proteome</keyword>
<dbReference type="EMBL" id="JBFXLR010000018">
    <property type="protein sequence ID" value="KAL2851242.1"/>
    <property type="molecule type" value="Genomic_DNA"/>
</dbReference>
<accession>A0ABR4KG41</accession>
<gene>
    <name evidence="1" type="ORF">BJX68DRAFT_266149</name>
</gene>
<evidence type="ECO:0000313" key="1">
    <source>
        <dbReference type="EMBL" id="KAL2851242.1"/>
    </source>
</evidence>
<dbReference type="Proteomes" id="UP001610444">
    <property type="component" value="Unassembled WGS sequence"/>
</dbReference>
<dbReference type="RefSeq" id="XP_070899683.1">
    <property type="nucleotide sequence ID" value="XM_071045411.1"/>
</dbReference>
<evidence type="ECO:0008006" key="3">
    <source>
        <dbReference type="Google" id="ProtNLM"/>
    </source>
</evidence>
<evidence type="ECO:0000313" key="2">
    <source>
        <dbReference type="Proteomes" id="UP001610444"/>
    </source>
</evidence>
<protein>
    <recommendedName>
        <fullName evidence="3">BTB domain-containing protein</fullName>
    </recommendedName>
</protein>
<dbReference type="GeneID" id="98160575"/>
<proteinExistence type="predicted"/>